<dbReference type="InterPro" id="IPR051906">
    <property type="entry name" value="TolC-like"/>
</dbReference>
<dbReference type="Gene3D" id="1.20.1600.10">
    <property type="entry name" value="Outer membrane efflux proteins (OEP)"/>
    <property type="match status" value="1"/>
</dbReference>
<evidence type="ECO:0000256" key="1">
    <source>
        <dbReference type="ARBA" id="ARBA00004442"/>
    </source>
</evidence>
<dbReference type="RefSeq" id="WP_073092712.1">
    <property type="nucleotide sequence ID" value="NZ_FQWY01000030.1"/>
</dbReference>
<evidence type="ECO:0000256" key="5">
    <source>
        <dbReference type="ARBA" id="ARBA00022692"/>
    </source>
</evidence>
<reference evidence="10" key="1">
    <citation type="submission" date="2016-11" db="EMBL/GenBank/DDBJ databases">
        <authorList>
            <person name="Varghese N."/>
            <person name="Submissions S."/>
        </authorList>
    </citation>
    <scope>NUCLEOTIDE SEQUENCE [LARGE SCALE GENOMIC DNA]</scope>
    <source>
        <strain evidence="10">DSM 11003</strain>
    </source>
</reference>
<evidence type="ECO:0000256" key="4">
    <source>
        <dbReference type="ARBA" id="ARBA00022452"/>
    </source>
</evidence>
<dbReference type="AlphaFoldDB" id="A0A1M5Q5B1"/>
<feature type="coiled-coil region" evidence="8">
    <location>
        <begin position="285"/>
        <end position="343"/>
    </location>
</feature>
<accession>A0A1M5Q5B1</accession>
<comment type="similarity">
    <text evidence="2">Belongs to the outer membrane factor (OMF) (TC 1.B.17) family.</text>
</comment>
<keyword evidence="4" id="KW-1134">Transmembrane beta strand</keyword>
<keyword evidence="6" id="KW-0472">Membrane</keyword>
<dbReference type="PANTHER" id="PTHR30026">
    <property type="entry name" value="OUTER MEMBRANE PROTEIN TOLC"/>
    <property type="match status" value="1"/>
</dbReference>
<keyword evidence="5" id="KW-0812">Transmembrane</keyword>
<dbReference type="SUPFAM" id="SSF56954">
    <property type="entry name" value="Outer membrane efflux proteins (OEP)"/>
    <property type="match status" value="1"/>
</dbReference>
<dbReference type="EMBL" id="FQWY01000030">
    <property type="protein sequence ID" value="SHH09188.1"/>
    <property type="molecule type" value="Genomic_DNA"/>
</dbReference>
<sequence length="361" mass="41662">MRRRAGIFFLFLFLFNILLGVPSARAEDKLTLEEAVAIAKKNSKALQKIELDIERTEEVRKSAAEKVMYIPSGPTDPRAAAAWTGLVMADVSLMMAKKSKGVEEDKIYMQVLQKYLEVLKAKKAYDYAIKSRENSDFNFRISMFSYDAGVISRNQLLLANAGNRISDRALASARVELDKAYSELNQLLGWAPEKRYELVWEEDFAILQVEDPDLEIVRIMDNNPAVWLAEQRINLARLSLDLYSWSDPNREPYRAKEIDVEKAEIDARTVRQQMRDGLFSLYQSIRQLEEGYNLAYETLKTAEMEYKNTEALYNAGMATLLELKNAELKLEKARMELEKIELQHYILKYAFYHPWAYSAGM</sequence>
<evidence type="ECO:0000256" key="7">
    <source>
        <dbReference type="ARBA" id="ARBA00023237"/>
    </source>
</evidence>
<name>A0A1M5Q5B1_9FIRM</name>
<dbReference type="Proteomes" id="UP000242329">
    <property type="component" value="Unassembled WGS sequence"/>
</dbReference>
<gene>
    <name evidence="9" type="ORF">SAMN02745221_01658</name>
</gene>
<keyword evidence="8" id="KW-0175">Coiled coil</keyword>
<keyword evidence="3" id="KW-0813">Transport</keyword>
<proteinExistence type="inferred from homology"/>
<dbReference type="OrthoDB" id="1803658at2"/>
<dbReference type="GO" id="GO:0009279">
    <property type="term" value="C:cell outer membrane"/>
    <property type="evidence" value="ECO:0007669"/>
    <property type="project" value="UniProtKB-SubCell"/>
</dbReference>
<evidence type="ECO:0000256" key="2">
    <source>
        <dbReference type="ARBA" id="ARBA00007613"/>
    </source>
</evidence>
<dbReference type="InterPro" id="IPR003423">
    <property type="entry name" value="OMP_efflux"/>
</dbReference>
<evidence type="ECO:0000256" key="3">
    <source>
        <dbReference type="ARBA" id="ARBA00022448"/>
    </source>
</evidence>
<dbReference type="GO" id="GO:0015288">
    <property type="term" value="F:porin activity"/>
    <property type="evidence" value="ECO:0007669"/>
    <property type="project" value="TreeGrafter"/>
</dbReference>
<dbReference type="GO" id="GO:1990281">
    <property type="term" value="C:efflux pump complex"/>
    <property type="evidence" value="ECO:0007669"/>
    <property type="project" value="TreeGrafter"/>
</dbReference>
<dbReference type="PANTHER" id="PTHR30026:SF20">
    <property type="entry name" value="OUTER MEMBRANE PROTEIN TOLC"/>
    <property type="match status" value="1"/>
</dbReference>
<keyword evidence="10" id="KW-1185">Reference proteome</keyword>
<dbReference type="STRING" id="1123382.SAMN02745221_01658"/>
<comment type="subcellular location">
    <subcellularLocation>
        <location evidence="1">Cell outer membrane</location>
    </subcellularLocation>
</comment>
<keyword evidence="7" id="KW-0998">Cell outer membrane</keyword>
<evidence type="ECO:0000256" key="6">
    <source>
        <dbReference type="ARBA" id="ARBA00023136"/>
    </source>
</evidence>
<dbReference type="Pfam" id="PF02321">
    <property type="entry name" value="OEP"/>
    <property type="match status" value="1"/>
</dbReference>
<organism evidence="9 10">
    <name type="scientific">Thermosyntropha lipolytica DSM 11003</name>
    <dbReference type="NCBI Taxonomy" id="1123382"/>
    <lineage>
        <taxon>Bacteria</taxon>
        <taxon>Bacillati</taxon>
        <taxon>Bacillota</taxon>
        <taxon>Clostridia</taxon>
        <taxon>Eubacteriales</taxon>
        <taxon>Syntrophomonadaceae</taxon>
        <taxon>Thermosyntropha</taxon>
    </lineage>
</organism>
<evidence type="ECO:0000256" key="8">
    <source>
        <dbReference type="SAM" id="Coils"/>
    </source>
</evidence>
<protein>
    <submittedName>
        <fullName evidence="9">Outer membrane efflux protein</fullName>
    </submittedName>
</protein>
<evidence type="ECO:0000313" key="9">
    <source>
        <dbReference type="EMBL" id="SHH09188.1"/>
    </source>
</evidence>
<evidence type="ECO:0000313" key="10">
    <source>
        <dbReference type="Proteomes" id="UP000242329"/>
    </source>
</evidence>
<dbReference type="GO" id="GO:0015562">
    <property type="term" value="F:efflux transmembrane transporter activity"/>
    <property type="evidence" value="ECO:0007669"/>
    <property type="project" value="InterPro"/>
</dbReference>